<dbReference type="EMBL" id="SJOI01000001">
    <property type="protein sequence ID" value="TCL06802.1"/>
    <property type="molecule type" value="Genomic_DNA"/>
</dbReference>
<accession>A0A4R1NGV8</accession>
<dbReference type="RefSeq" id="WP_132926496.1">
    <property type="nucleotide sequence ID" value="NZ_SJOI01000001.1"/>
</dbReference>
<evidence type="ECO:0000313" key="6">
    <source>
        <dbReference type="EMBL" id="TCL06802.1"/>
    </source>
</evidence>
<dbReference type="GO" id="GO:0043565">
    <property type="term" value="F:sequence-specific DNA binding"/>
    <property type="evidence" value="ECO:0007669"/>
    <property type="project" value="TreeGrafter"/>
</dbReference>
<protein>
    <submittedName>
        <fullName evidence="6">LysR family transcriptional regulator</fullName>
    </submittedName>
</protein>
<evidence type="ECO:0000256" key="2">
    <source>
        <dbReference type="ARBA" id="ARBA00023015"/>
    </source>
</evidence>
<dbReference type="CDD" id="cd08422">
    <property type="entry name" value="PBP2_CrgA_like"/>
    <property type="match status" value="1"/>
</dbReference>
<dbReference type="Pfam" id="PF03466">
    <property type="entry name" value="LysR_substrate"/>
    <property type="match status" value="1"/>
</dbReference>
<dbReference type="PANTHER" id="PTHR30537:SF5">
    <property type="entry name" value="HTH-TYPE TRANSCRIPTIONAL ACTIVATOR TTDR-RELATED"/>
    <property type="match status" value="1"/>
</dbReference>
<dbReference type="PROSITE" id="PS50931">
    <property type="entry name" value="HTH_LYSR"/>
    <property type="match status" value="1"/>
</dbReference>
<dbReference type="GO" id="GO:0003700">
    <property type="term" value="F:DNA-binding transcription factor activity"/>
    <property type="evidence" value="ECO:0007669"/>
    <property type="project" value="InterPro"/>
</dbReference>
<gene>
    <name evidence="6" type="ORF">EZJ58_5095</name>
</gene>
<dbReference type="OrthoDB" id="8678019at2"/>
<dbReference type="InterPro" id="IPR005119">
    <property type="entry name" value="LysR_subst-bd"/>
</dbReference>
<feature type="domain" description="HTH lysR-type" evidence="5">
    <location>
        <begin position="15"/>
        <end position="60"/>
    </location>
</feature>
<evidence type="ECO:0000256" key="4">
    <source>
        <dbReference type="ARBA" id="ARBA00023163"/>
    </source>
</evidence>
<dbReference type="GO" id="GO:0006351">
    <property type="term" value="P:DNA-templated transcription"/>
    <property type="evidence" value="ECO:0007669"/>
    <property type="project" value="TreeGrafter"/>
</dbReference>
<organism evidence="6 7">
    <name type="scientific">Sodalis ligni</name>
    <dbReference type="NCBI Taxonomy" id="2697027"/>
    <lineage>
        <taxon>Bacteria</taxon>
        <taxon>Pseudomonadati</taxon>
        <taxon>Pseudomonadota</taxon>
        <taxon>Gammaproteobacteria</taxon>
        <taxon>Enterobacterales</taxon>
        <taxon>Bruguierivoracaceae</taxon>
        <taxon>Sodalis</taxon>
    </lineage>
</organism>
<evidence type="ECO:0000259" key="5">
    <source>
        <dbReference type="PROSITE" id="PS50931"/>
    </source>
</evidence>
<dbReference type="Pfam" id="PF00126">
    <property type="entry name" value="HTH_1"/>
    <property type="match status" value="1"/>
</dbReference>
<name>A0A4R1NGV8_9GAMM</name>
<dbReference type="FunFam" id="3.40.190.290:FF:000001">
    <property type="entry name" value="Transcriptional regulator, LysR family"/>
    <property type="match status" value="1"/>
</dbReference>
<keyword evidence="4" id="KW-0804">Transcription</keyword>
<evidence type="ECO:0000256" key="3">
    <source>
        <dbReference type="ARBA" id="ARBA00023125"/>
    </source>
</evidence>
<proteinExistence type="inferred from homology"/>
<dbReference type="Gene3D" id="3.40.190.290">
    <property type="match status" value="1"/>
</dbReference>
<comment type="similarity">
    <text evidence="1">Belongs to the LysR transcriptional regulatory family.</text>
</comment>
<keyword evidence="2" id="KW-0805">Transcription regulation</keyword>
<sequence length="303" mass="33206">MLDRITGMQVFSRSARVGSISGAARQLGLSPAMATKHLDALETRLGARLFQRSTRKLSLTEAGQQYLQVVNRLLPELDDVENLLASQRVDASGVLRLNAPLSFGSRYIAPLITAFSHQHPNVTVELGLNDRIVDLIDEGWDLTIRVGPLKDNRLVSRKLADCSMVVCAAPAYWRRYGRPERIAELRRYNCLGSTISAAAHTDEWFFGAKRDKKIAIKGNLWANNGDALLAAAVAGLGIIYEPEFIVAGAIARGELESANLDAEPADLGGIHLVYSTRNAFPAKTRVMINFLVDAFQPNPPWDG</sequence>
<dbReference type="FunFam" id="1.10.10.10:FF:000001">
    <property type="entry name" value="LysR family transcriptional regulator"/>
    <property type="match status" value="1"/>
</dbReference>
<dbReference type="InterPro" id="IPR000847">
    <property type="entry name" value="LysR_HTH_N"/>
</dbReference>
<dbReference type="SUPFAM" id="SSF46785">
    <property type="entry name" value="Winged helix' DNA-binding domain"/>
    <property type="match status" value="1"/>
</dbReference>
<reference evidence="6 7" key="1">
    <citation type="submission" date="2019-02" db="EMBL/GenBank/DDBJ databases">
        <title>Investigation of anaerobic lignin degradation for improved lignocellulosic biofuels.</title>
        <authorList>
            <person name="Deangelis K."/>
        </authorList>
    </citation>
    <scope>NUCLEOTIDE SEQUENCE [LARGE SCALE GENOMIC DNA]</scope>
    <source>
        <strain evidence="6 7">159R</strain>
    </source>
</reference>
<evidence type="ECO:0000313" key="7">
    <source>
        <dbReference type="Proteomes" id="UP000294555"/>
    </source>
</evidence>
<comment type="caution">
    <text evidence="6">The sequence shown here is derived from an EMBL/GenBank/DDBJ whole genome shotgun (WGS) entry which is preliminary data.</text>
</comment>
<dbReference type="InterPro" id="IPR036390">
    <property type="entry name" value="WH_DNA-bd_sf"/>
</dbReference>
<dbReference type="Gene3D" id="1.10.10.10">
    <property type="entry name" value="Winged helix-like DNA-binding domain superfamily/Winged helix DNA-binding domain"/>
    <property type="match status" value="1"/>
</dbReference>
<dbReference type="PANTHER" id="PTHR30537">
    <property type="entry name" value="HTH-TYPE TRANSCRIPTIONAL REGULATOR"/>
    <property type="match status" value="1"/>
</dbReference>
<dbReference type="SUPFAM" id="SSF53850">
    <property type="entry name" value="Periplasmic binding protein-like II"/>
    <property type="match status" value="1"/>
</dbReference>
<dbReference type="Proteomes" id="UP000294555">
    <property type="component" value="Unassembled WGS sequence"/>
</dbReference>
<keyword evidence="7" id="KW-1185">Reference proteome</keyword>
<dbReference type="InterPro" id="IPR036388">
    <property type="entry name" value="WH-like_DNA-bd_sf"/>
</dbReference>
<dbReference type="AlphaFoldDB" id="A0A4R1NGV8"/>
<keyword evidence="3" id="KW-0238">DNA-binding</keyword>
<evidence type="ECO:0000256" key="1">
    <source>
        <dbReference type="ARBA" id="ARBA00009437"/>
    </source>
</evidence>
<dbReference type="InterPro" id="IPR058163">
    <property type="entry name" value="LysR-type_TF_proteobact-type"/>
</dbReference>